<name>A0A099T3M4_METMT</name>
<evidence type="ECO:0000259" key="1">
    <source>
        <dbReference type="Pfam" id="PF08350"/>
    </source>
</evidence>
<keyword evidence="3" id="KW-1185">Reference proteome</keyword>
<feature type="domain" description="Methanogenesis regulatory protein FilR1 middle" evidence="1">
    <location>
        <begin position="126"/>
        <end position="253"/>
    </location>
</feature>
<dbReference type="Proteomes" id="UP000029859">
    <property type="component" value="Unassembled WGS sequence"/>
</dbReference>
<dbReference type="InterPro" id="IPR013561">
    <property type="entry name" value="FilR1_middle_dom"/>
</dbReference>
<dbReference type="AlphaFoldDB" id="A0A099T3M4"/>
<dbReference type="EMBL" id="JRHO01000003">
    <property type="protein sequence ID" value="KGK99652.1"/>
    <property type="molecule type" value="Genomic_DNA"/>
</dbReference>
<accession>A0A099T3M4</accession>
<comment type="caution">
    <text evidence="2">The sequence shown here is derived from an EMBL/GenBank/DDBJ whole genome shotgun (WGS) entry which is preliminary data.</text>
</comment>
<evidence type="ECO:0000313" key="2">
    <source>
        <dbReference type="EMBL" id="KGK99652.1"/>
    </source>
</evidence>
<evidence type="ECO:0000313" key="3">
    <source>
        <dbReference type="Proteomes" id="UP000029859"/>
    </source>
</evidence>
<organism evidence="2 3">
    <name type="scientific">Methanococcoides methylutens</name>
    <dbReference type="NCBI Taxonomy" id="2226"/>
    <lineage>
        <taxon>Archaea</taxon>
        <taxon>Methanobacteriati</taxon>
        <taxon>Methanobacteriota</taxon>
        <taxon>Stenosarchaea group</taxon>
        <taxon>Methanomicrobia</taxon>
        <taxon>Methanosarcinales</taxon>
        <taxon>Methanosarcinaceae</taxon>
        <taxon>Methanococcoides</taxon>
    </lineage>
</organism>
<dbReference type="SUPFAM" id="SSF46785">
    <property type="entry name" value="Winged helix' DNA-binding domain"/>
    <property type="match status" value="1"/>
</dbReference>
<dbReference type="InterPro" id="IPR036390">
    <property type="entry name" value="WH_DNA-bd_sf"/>
</dbReference>
<dbReference type="InterPro" id="IPR016490">
    <property type="entry name" value="Tscrpt_reg_HTH_AF0396-typ3"/>
</dbReference>
<protein>
    <submittedName>
        <fullName evidence="2">Transcriptional regulator</fullName>
    </submittedName>
</protein>
<dbReference type="PIRSF" id="PIRSF006692">
    <property type="entry name" value="TF_HTH_AF0396_prd"/>
    <property type="match status" value="1"/>
</dbReference>
<dbReference type="RefSeq" id="WP_048193121.1">
    <property type="nucleotide sequence ID" value="NZ_JRHO01000003.1"/>
</dbReference>
<dbReference type="Pfam" id="PF08350">
    <property type="entry name" value="FilR1_middle"/>
    <property type="match status" value="1"/>
</dbReference>
<gene>
    <name evidence="2" type="ORF">LI82_01095</name>
</gene>
<reference evidence="2 3" key="1">
    <citation type="submission" date="2014-09" db="EMBL/GenBank/DDBJ databases">
        <title>Draft genome sequence of an obligately methylotrophic methanogen, Methanococcoides methylutens, isolated from marine sediment.</title>
        <authorList>
            <person name="Guan Y."/>
            <person name="Ngugi D.K."/>
            <person name="Blom J."/>
            <person name="Ali S."/>
            <person name="Ferry J.G."/>
            <person name="Stingl U."/>
        </authorList>
    </citation>
    <scope>NUCLEOTIDE SEQUENCE [LARGE SCALE GENOMIC DNA]</scope>
    <source>
        <strain evidence="2 3">DSM 2657</strain>
    </source>
</reference>
<proteinExistence type="predicted"/>
<dbReference type="OrthoDB" id="11410at2157"/>
<sequence length="267" mass="31323">MTSSLTDHVWLSEKRTNLLLLLMEGPRDIEQIKMSLNVTSRGMMPQIKKLKEKHLVIEEDEYYKLSNVGELVVKNMLPLINTLSMITENKNYWEQHDINILPPHLFKRLHELGNYLLLEPDLHYTFEIPKEFTENLLKSKEIMSIISFYRPEYPKFYSELAERANSLTLILSESAFGRMKTNNMKELDFLLSAENTRVLLYRGEGRPPAIDVSEWFMYISFLSENGSYDHNDIMSFDESALKWCTELFDHYCDLSVEIKYAEKGGDI</sequence>